<dbReference type="InterPro" id="IPR001764">
    <property type="entry name" value="Glyco_hydro_3_N"/>
</dbReference>
<dbReference type="RefSeq" id="WP_017620837.1">
    <property type="nucleotide sequence ID" value="NZ_ANBG01000358.1"/>
</dbReference>
<dbReference type="Pfam" id="PF00933">
    <property type="entry name" value="Glyco_hydro_3"/>
    <property type="match status" value="1"/>
</dbReference>
<dbReference type="KEGG" id="ngv:CDO52_20655"/>
<keyword evidence="3" id="KW-0326">Glycosidase</keyword>
<name>A0A223S9S0_9ACTN</name>
<proteinExistence type="inferred from homology"/>
<keyword evidence="6" id="KW-1185">Reference proteome</keyword>
<dbReference type="SUPFAM" id="SSF51445">
    <property type="entry name" value="(Trans)glycosidases"/>
    <property type="match status" value="1"/>
</dbReference>
<dbReference type="InterPro" id="IPR050226">
    <property type="entry name" value="NagZ_Beta-hexosaminidase"/>
</dbReference>
<keyword evidence="2 5" id="KW-0378">Hydrolase</keyword>
<dbReference type="OrthoDB" id="9805821at2"/>
<reference evidence="5 6" key="1">
    <citation type="submission" date="2017-08" db="EMBL/GenBank/DDBJ databases">
        <title>The complete genome sequence of Nocardiopsis gilva YIM 90087.</title>
        <authorList>
            <person name="Yin M."/>
            <person name="Tang S."/>
        </authorList>
    </citation>
    <scope>NUCLEOTIDE SEQUENCE [LARGE SCALE GENOMIC DNA]</scope>
    <source>
        <strain evidence="5 6">YIM 90087</strain>
    </source>
</reference>
<sequence>MPADPTLDRLANATLLVPFESHRAPRWVLDGLADGIAGVCLFHNNISGAEQVTALNRELAAAADAPLISLDEEGGDVTRIGQSAGSDYPGNAALGAIDDTALTRAVHRALGAELRSLGFTLDLAPAVDVNTVDDNPTIGTRSFGSAAGLVARHAAAAVAGLQDNGVAACAKHFPGHGATHQDSHTELPVVDADPDLLARRELVPFRSAIAAGARSVLTAHISLPAFGTPEPATLAPSIVTGLLRGELGFDGVVISDALEMEGVSNGIGVPEAAVRALIAGCDLLCVGRFVYGDEVAAVRTAIVRAVRDGRLSGERLEEAAARTLALRRWTREHQVHTVPDGPAPGLPAADAIGLDGARRAVRVDGVVPPLHDPVVVEFDAPPGIAVGEVPWGLSPWFPGTERVDPASADIAALLERAADRDLVVVVRDAHRHVATRRLIEDVCRARPDTVVVEMGLPAWRPACQAHVSTYGAARVNGQSAAELLGAARATPVR</sequence>
<dbReference type="InterPro" id="IPR036962">
    <property type="entry name" value="Glyco_hydro_3_N_sf"/>
</dbReference>
<dbReference type="InterPro" id="IPR017853">
    <property type="entry name" value="GH"/>
</dbReference>
<dbReference type="GO" id="GO:0009254">
    <property type="term" value="P:peptidoglycan turnover"/>
    <property type="evidence" value="ECO:0007669"/>
    <property type="project" value="TreeGrafter"/>
</dbReference>
<accession>A0A223S9S0</accession>
<evidence type="ECO:0000313" key="6">
    <source>
        <dbReference type="Proteomes" id="UP000215005"/>
    </source>
</evidence>
<dbReference type="PANTHER" id="PTHR30480:SF16">
    <property type="entry name" value="GLYCOSIDE HYDROLASE FAMILY 3 DOMAIN PROTEIN"/>
    <property type="match status" value="1"/>
</dbReference>
<dbReference type="Gene3D" id="3.20.20.300">
    <property type="entry name" value="Glycoside hydrolase, family 3, N-terminal domain"/>
    <property type="match status" value="1"/>
</dbReference>
<gene>
    <name evidence="5" type="ORF">CDO52_20655</name>
</gene>
<evidence type="ECO:0000313" key="5">
    <source>
        <dbReference type="EMBL" id="ASU84880.1"/>
    </source>
</evidence>
<organism evidence="5 6">
    <name type="scientific">Nocardiopsis gilva YIM 90087</name>
    <dbReference type="NCBI Taxonomy" id="1235441"/>
    <lineage>
        <taxon>Bacteria</taxon>
        <taxon>Bacillati</taxon>
        <taxon>Actinomycetota</taxon>
        <taxon>Actinomycetes</taxon>
        <taxon>Streptosporangiales</taxon>
        <taxon>Nocardiopsidaceae</taxon>
        <taxon>Nocardiopsis</taxon>
    </lineage>
</organism>
<evidence type="ECO:0000259" key="4">
    <source>
        <dbReference type="Pfam" id="PF00933"/>
    </source>
</evidence>
<dbReference type="GO" id="GO:0004553">
    <property type="term" value="F:hydrolase activity, hydrolyzing O-glycosyl compounds"/>
    <property type="evidence" value="ECO:0007669"/>
    <property type="project" value="InterPro"/>
</dbReference>
<dbReference type="PANTHER" id="PTHR30480">
    <property type="entry name" value="BETA-HEXOSAMINIDASE-RELATED"/>
    <property type="match status" value="1"/>
</dbReference>
<dbReference type="AlphaFoldDB" id="A0A223S9S0"/>
<dbReference type="PRINTS" id="PR00133">
    <property type="entry name" value="GLHYDRLASE3"/>
</dbReference>
<evidence type="ECO:0000256" key="3">
    <source>
        <dbReference type="ARBA" id="ARBA00023295"/>
    </source>
</evidence>
<dbReference type="GO" id="GO:0005975">
    <property type="term" value="P:carbohydrate metabolic process"/>
    <property type="evidence" value="ECO:0007669"/>
    <property type="project" value="InterPro"/>
</dbReference>
<protein>
    <submittedName>
        <fullName evidence="5">Glycoside hydrolase</fullName>
    </submittedName>
</protein>
<comment type="similarity">
    <text evidence="1">Belongs to the glycosyl hydrolase 3 family.</text>
</comment>
<dbReference type="EMBL" id="CP022753">
    <property type="protein sequence ID" value="ASU84880.1"/>
    <property type="molecule type" value="Genomic_DNA"/>
</dbReference>
<evidence type="ECO:0000256" key="1">
    <source>
        <dbReference type="ARBA" id="ARBA00005336"/>
    </source>
</evidence>
<evidence type="ECO:0000256" key="2">
    <source>
        <dbReference type="ARBA" id="ARBA00022801"/>
    </source>
</evidence>
<dbReference type="Proteomes" id="UP000215005">
    <property type="component" value="Chromosome"/>
</dbReference>
<feature type="domain" description="Glycoside hydrolase family 3 N-terminal" evidence="4">
    <location>
        <begin position="35"/>
        <end position="325"/>
    </location>
</feature>